<feature type="domain" description="Threonine/serine exporter-like N-terminal" evidence="9">
    <location>
        <begin position="13"/>
        <end position="253"/>
    </location>
</feature>
<accession>Z9JW25</accession>
<evidence type="ECO:0000313" key="12">
    <source>
        <dbReference type="Proteomes" id="UP000023067"/>
    </source>
</evidence>
<feature type="region of interest" description="Disordered" evidence="7">
    <location>
        <begin position="472"/>
        <end position="507"/>
    </location>
</feature>
<dbReference type="EMBL" id="JDYK01000004">
    <property type="protein sequence ID" value="EWS81982.1"/>
    <property type="molecule type" value="Genomic_DNA"/>
</dbReference>
<evidence type="ECO:0000256" key="1">
    <source>
        <dbReference type="ARBA" id="ARBA00004651"/>
    </source>
</evidence>
<keyword evidence="3 8" id="KW-0812">Transmembrane</keyword>
<evidence type="ECO:0000256" key="5">
    <source>
        <dbReference type="ARBA" id="ARBA00023136"/>
    </source>
</evidence>
<dbReference type="InterPro" id="IPR050539">
    <property type="entry name" value="ThrE_Dicarb/AminoAcid_Exp"/>
</dbReference>
<gene>
    <name evidence="11" type="ORF">BF93_14235</name>
</gene>
<dbReference type="RefSeq" id="WP_084148316.1">
    <property type="nucleotide sequence ID" value="NZ_BAAAOW010000003.1"/>
</dbReference>
<feature type="transmembrane region" description="Helical" evidence="8">
    <location>
        <begin position="350"/>
        <end position="368"/>
    </location>
</feature>
<feature type="domain" description="Threonine/Serine exporter ThrE" evidence="10">
    <location>
        <begin position="283"/>
        <end position="403"/>
    </location>
</feature>
<evidence type="ECO:0000259" key="9">
    <source>
        <dbReference type="Pfam" id="PF06738"/>
    </source>
</evidence>
<evidence type="ECO:0000256" key="4">
    <source>
        <dbReference type="ARBA" id="ARBA00022989"/>
    </source>
</evidence>
<name>Z9JW25_9MICO</name>
<organism evidence="11 12">
    <name type="scientific">Brachybacterium phenoliresistens</name>
    <dbReference type="NCBI Taxonomy" id="396014"/>
    <lineage>
        <taxon>Bacteria</taxon>
        <taxon>Bacillati</taxon>
        <taxon>Actinomycetota</taxon>
        <taxon>Actinomycetes</taxon>
        <taxon>Micrococcales</taxon>
        <taxon>Dermabacteraceae</taxon>
        <taxon>Brachybacterium</taxon>
    </lineage>
</organism>
<feature type="transmembrane region" description="Helical" evidence="8">
    <location>
        <begin position="388"/>
        <end position="411"/>
    </location>
</feature>
<feature type="transmembrane region" description="Helical" evidence="8">
    <location>
        <begin position="268"/>
        <end position="292"/>
    </location>
</feature>
<feature type="transmembrane region" description="Helical" evidence="8">
    <location>
        <begin position="144"/>
        <end position="160"/>
    </location>
</feature>
<keyword evidence="12" id="KW-1185">Reference proteome</keyword>
<evidence type="ECO:0000259" key="10">
    <source>
        <dbReference type="Pfam" id="PF12821"/>
    </source>
</evidence>
<dbReference type="Proteomes" id="UP000023067">
    <property type="component" value="Unassembled WGS sequence"/>
</dbReference>
<dbReference type="InterPro" id="IPR010619">
    <property type="entry name" value="ThrE-like_N"/>
</dbReference>
<evidence type="ECO:0000256" key="6">
    <source>
        <dbReference type="ARBA" id="ARBA00034125"/>
    </source>
</evidence>
<dbReference type="GO" id="GO:0022857">
    <property type="term" value="F:transmembrane transporter activity"/>
    <property type="evidence" value="ECO:0007669"/>
    <property type="project" value="InterPro"/>
</dbReference>
<protein>
    <recommendedName>
        <fullName evidence="13">Threonine/serine exporter family protein</fullName>
    </recommendedName>
</protein>
<comment type="subcellular location">
    <subcellularLocation>
        <location evidence="1">Cell membrane</location>
        <topology evidence="1">Multi-pass membrane protein</topology>
    </subcellularLocation>
</comment>
<dbReference type="eggNOG" id="COG2966">
    <property type="taxonomic scope" value="Bacteria"/>
</dbReference>
<feature type="transmembrane region" description="Helical" evidence="8">
    <location>
        <begin position="324"/>
        <end position="343"/>
    </location>
</feature>
<feature type="transmembrane region" description="Helical" evidence="8">
    <location>
        <begin position="226"/>
        <end position="248"/>
    </location>
</feature>
<feature type="transmembrane region" description="Helical" evidence="8">
    <location>
        <begin position="172"/>
        <end position="193"/>
    </location>
</feature>
<comment type="similarity">
    <text evidence="6">Belongs to the ThrE exporter (TC 2.A.79) family.</text>
</comment>
<evidence type="ECO:0000256" key="3">
    <source>
        <dbReference type="ARBA" id="ARBA00022692"/>
    </source>
</evidence>
<sequence>MSTDIARLHAVFDLAMRIGEGMLTNGAAASEVTAQVLRITSSAGLRSVAVQVTFDEVSISYLPDDVSTPFTRIRAAGTRVQDFARLTAFEEVTEGYISGEVALEEARARAAAIGQEKPHYSFALVVAGFAVMGGGAALSFGADTLVILAATLAAGLLTVIGDRLARMRLPLFYGQAVGGFAGVLVATAVSFVHPGVNSSIVVVACIIVLLAGLTSIGAMQDAVTGWYVTASARILETIMLTVGVVAGVRGGMLLADRVGADISITGSLPVTLGSALMLTVSGAVMGLGYGVGTHVPVRCLAWIAGVAAASAVIAHSLAGLDMDRVWAVAAASLFVGLIAVVLARRLRAPALLFVMAGVIPLVPGSRIYRGLLGLGDDVVAGALELFGAAEIAIAIAGGAVLGQLLAARLFVARTRTAVSFTPVISAPFTTLRRRRLSIGPRRHRRRGVTEPIVQPSTMTGEMASLPPEIADALDLEAPEHAVPTQSGGTDARAHGRPGDTGSRPGPA</sequence>
<dbReference type="OrthoDB" id="9763957at2"/>
<reference evidence="11 12" key="1">
    <citation type="submission" date="2014-02" db="EMBL/GenBank/DDBJ databases">
        <title>Genome sequence of Brachybacterium phenoliresistens strain W13A50.</title>
        <authorList>
            <person name="Wang X."/>
        </authorList>
    </citation>
    <scope>NUCLEOTIDE SEQUENCE [LARGE SCALE GENOMIC DNA]</scope>
    <source>
        <strain evidence="11 12">W13A50</strain>
    </source>
</reference>
<dbReference type="HOGENOM" id="CLU_023738_2_2_11"/>
<feature type="transmembrane region" description="Helical" evidence="8">
    <location>
        <begin position="119"/>
        <end position="138"/>
    </location>
</feature>
<dbReference type="Pfam" id="PF12821">
    <property type="entry name" value="ThrE_2"/>
    <property type="match status" value="1"/>
</dbReference>
<evidence type="ECO:0000256" key="2">
    <source>
        <dbReference type="ARBA" id="ARBA00022475"/>
    </source>
</evidence>
<keyword evidence="5 8" id="KW-0472">Membrane</keyword>
<feature type="transmembrane region" description="Helical" evidence="8">
    <location>
        <begin position="199"/>
        <end position="219"/>
    </location>
</feature>
<dbReference type="eggNOG" id="COG3610">
    <property type="taxonomic scope" value="Bacteria"/>
</dbReference>
<dbReference type="Pfam" id="PF06738">
    <property type="entry name" value="ThrE"/>
    <property type="match status" value="1"/>
</dbReference>
<dbReference type="GO" id="GO:0015744">
    <property type="term" value="P:succinate transport"/>
    <property type="evidence" value="ECO:0007669"/>
    <property type="project" value="TreeGrafter"/>
</dbReference>
<evidence type="ECO:0000313" key="11">
    <source>
        <dbReference type="EMBL" id="EWS81982.1"/>
    </source>
</evidence>
<dbReference type="PANTHER" id="PTHR34390">
    <property type="entry name" value="UPF0442 PROTEIN YJJB-RELATED"/>
    <property type="match status" value="1"/>
</dbReference>
<dbReference type="InterPro" id="IPR024528">
    <property type="entry name" value="ThrE_2"/>
</dbReference>
<keyword evidence="4 8" id="KW-1133">Transmembrane helix</keyword>
<dbReference type="AlphaFoldDB" id="Z9JW25"/>
<keyword evidence="2" id="KW-1003">Cell membrane</keyword>
<dbReference type="STRING" id="396014.BF93_14235"/>
<proteinExistence type="inferred from homology"/>
<dbReference type="GO" id="GO:0005886">
    <property type="term" value="C:plasma membrane"/>
    <property type="evidence" value="ECO:0007669"/>
    <property type="project" value="UniProtKB-SubCell"/>
</dbReference>
<comment type="caution">
    <text evidence="11">The sequence shown here is derived from an EMBL/GenBank/DDBJ whole genome shotgun (WGS) entry which is preliminary data.</text>
</comment>
<evidence type="ECO:0000256" key="7">
    <source>
        <dbReference type="SAM" id="MobiDB-lite"/>
    </source>
</evidence>
<dbReference type="PATRIC" id="fig|396014.3.peg.1198"/>
<evidence type="ECO:0000256" key="8">
    <source>
        <dbReference type="SAM" id="Phobius"/>
    </source>
</evidence>
<evidence type="ECO:0008006" key="13">
    <source>
        <dbReference type="Google" id="ProtNLM"/>
    </source>
</evidence>
<feature type="transmembrane region" description="Helical" evidence="8">
    <location>
        <begin position="299"/>
        <end position="318"/>
    </location>
</feature>